<protein>
    <submittedName>
        <fullName evidence="2">Uncharacterized protein</fullName>
    </submittedName>
</protein>
<proteinExistence type="predicted"/>
<feature type="region of interest" description="Disordered" evidence="1">
    <location>
        <begin position="1"/>
        <end position="41"/>
    </location>
</feature>
<dbReference type="AlphaFoldDB" id="A0A6N2LRX6"/>
<organism evidence="2">
    <name type="scientific">Salix viminalis</name>
    <name type="common">Common osier</name>
    <name type="synonym">Basket willow</name>
    <dbReference type="NCBI Taxonomy" id="40686"/>
    <lineage>
        <taxon>Eukaryota</taxon>
        <taxon>Viridiplantae</taxon>
        <taxon>Streptophyta</taxon>
        <taxon>Embryophyta</taxon>
        <taxon>Tracheophyta</taxon>
        <taxon>Spermatophyta</taxon>
        <taxon>Magnoliopsida</taxon>
        <taxon>eudicotyledons</taxon>
        <taxon>Gunneridae</taxon>
        <taxon>Pentapetalae</taxon>
        <taxon>rosids</taxon>
        <taxon>fabids</taxon>
        <taxon>Malpighiales</taxon>
        <taxon>Salicaceae</taxon>
        <taxon>Saliceae</taxon>
        <taxon>Salix</taxon>
    </lineage>
</organism>
<name>A0A6N2LRX6_SALVM</name>
<feature type="compositionally biased region" description="Polar residues" evidence="1">
    <location>
        <begin position="21"/>
        <end position="41"/>
    </location>
</feature>
<gene>
    <name evidence="2" type="ORF">SVIM_LOCUS268080</name>
</gene>
<reference evidence="2" key="1">
    <citation type="submission" date="2019-03" db="EMBL/GenBank/DDBJ databases">
        <authorList>
            <person name="Mank J."/>
            <person name="Almeida P."/>
        </authorList>
    </citation>
    <scope>NUCLEOTIDE SEQUENCE</scope>
    <source>
        <strain evidence="2">78183</strain>
    </source>
</reference>
<accession>A0A6N2LRX6</accession>
<sequence length="77" mass="8572">MSIKDGQTRKSGLARAGIKHNITTNQPLDPTNSLSLSRRENPNFSQAAATTTLFLPIQSLKLERNGRDFPIHIRISE</sequence>
<evidence type="ECO:0000256" key="1">
    <source>
        <dbReference type="SAM" id="MobiDB-lite"/>
    </source>
</evidence>
<dbReference type="EMBL" id="CAADRP010001596">
    <property type="protein sequence ID" value="VFU43941.1"/>
    <property type="molecule type" value="Genomic_DNA"/>
</dbReference>
<evidence type="ECO:0000313" key="2">
    <source>
        <dbReference type="EMBL" id="VFU43941.1"/>
    </source>
</evidence>